<comment type="caution">
    <text evidence="1">The sequence shown here is derived from an EMBL/GenBank/DDBJ whole genome shotgun (WGS) entry which is preliminary data.</text>
</comment>
<keyword evidence="2" id="KW-1185">Reference proteome</keyword>
<proteinExistence type="predicted"/>
<evidence type="ECO:0000313" key="2">
    <source>
        <dbReference type="Proteomes" id="UP001159363"/>
    </source>
</evidence>
<accession>A0ABQ9GP31</accession>
<dbReference type="Proteomes" id="UP001159363">
    <property type="component" value="Chromosome 9"/>
</dbReference>
<organism evidence="1 2">
    <name type="scientific">Dryococelus australis</name>
    <dbReference type="NCBI Taxonomy" id="614101"/>
    <lineage>
        <taxon>Eukaryota</taxon>
        <taxon>Metazoa</taxon>
        <taxon>Ecdysozoa</taxon>
        <taxon>Arthropoda</taxon>
        <taxon>Hexapoda</taxon>
        <taxon>Insecta</taxon>
        <taxon>Pterygota</taxon>
        <taxon>Neoptera</taxon>
        <taxon>Polyneoptera</taxon>
        <taxon>Phasmatodea</taxon>
        <taxon>Verophasmatodea</taxon>
        <taxon>Anareolatae</taxon>
        <taxon>Phasmatidae</taxon>
        <taxon>Eurycanthinae</taxon>
        <taxon>Dryococelus</taxon>
    </lineage>
</organism>
<protein>
    <submittedName>
        <fullName evidence="1">Uncharacterized protein</fullName>
    </submittedName>
</protein>
<gene>
    <name evidence="1" type="ORF">PR048_024632</name>
</gene>
<dbReference type="EMBL" id="JARBHB010000010">
    <property type="protein sequence ID" value="KAJ8873797.1"/>
    <property type="molecule type" value="Genomic_DNA"/>
</dbReference>
<name>A0ABQ9GP31_9NEOP</name>
<reference evidence="1 2" key="1">
    <citation type="submission" date="2023-02" db="EMBL/GenBank/DDBJ databases">
        <title>LHISI_Scaffold_Assembly.</title>
        <authorList>
            <person name="Stuart O.P."/>
            <person name="Cleave R."/>
            <person name="Magrath M.J.L."/>
            <person name="Mikheyev A.S."/>
        </authorList>
    </citation>
    <scope>NUCLEOTIDE SEQUENCE [LARGE SCALE GENOMIC DNA]</scope>
    <source>
        <strain evidence="1">Daus_M_001</strain>
        <tissue evidence="1">Leg muscle</tissue>
    </source>
</reference>
<sequence>MATYHVYESLERNIFQNCRNLVAENELFLCDETTDSKRRRVFAILFKVLTQQTIGVPEVVVTSNSFLDKADATSCAQAINNCVN</sequence>
<evidence type="ECO:0000313" key="1">
    <source>
        <dbReference type="EMBL" id="KAJ8873797.1"/>
    </source>
</evidence>